<dbReference type="GO" id="GO:0005739">
    <property type="term" value="C:mitochondrion"/>
    <property type="evidence" value="ECO:0007669"/>
    <property type="project" value="TreeGrafter"/>
</dbReference>
<dbReference type="OrthoDB" id="425211at2759"/>
<dbReference type="OMA" id="VLVWTDM"/>
<protein>
    <recommendedName>
        <fullName evidence="3 6">3-methyl-2-oxobutanoate hydroxymethyltransferase</fullName>
        <ecNumber evidence="3 6">2.1.2.11</ecNumber>
    </recommendedName>
</protein>
<dbReference type="HAMAP" id="MF_00156">
    <property type="entry name" value="PanB"/>
    <property type="match status" value="1"/>
</dbReference>
<evidence type="ECO:0000256" key="1">
    <source>
        <dbReference type="ARBA" id="ARBA00005033"/>
    </source>
</evidence>
<evidence type="ECO:0000256" key="5">
    <source>
        <dbReference type="ARBA" id="ARBA00049172"/>
    </source>
</evidence>
<dbReference type="InterPro" id="IPR003700">
    <property type="entry name" value="Pantoate_hydroxy_MeTrfase"/>
</dbReference>
<dbReference type="Gene3D" id="3.20.20.60">
    <property type="entry name" value="Phosphoenolpyruvate-binding domains"/>
    <property type="match status" value="1"/>
</dbReference>
<evidence type="ECO:0000256" key="2">
    <source>
        <dbReference type="ARBA" id="ARBA00008676"/>
    </source>
</evidence>
<keyword evidence="4 6" id="KW-0808">Transferase</keyword>
<evidence type="ECO:0000256" key="4">
    <source>
        <dbReference type="ARBA" id="ARBA00022679"/>
    </source>
</evidence>
<comment type="similarity">
    <text evidence="2 6">Belongs to the PanB family.</text>
</comment>
<keyword evidence="9" id="KW-1185">Reference proteome</keyword>
<dbReference type="NCBIfam" id="NF001452">
    <property type="entry name" value="PRK00311.1"/>
    <property type="match status" value="1"/>
</dbReference>
<dbReference type="PANTHER" id="PTHR20881:SF0">
    <property type="entry name" value="3-METHYL-2-OXOBUTANOATE HYDROXYMETHYLTRANSFERASE"/>
    <property type="match status" value="1"/>
</dbReference>
<dbReference type="PANTHER" id="PTHR20881">
    <property type="entry name" value="3-METHYL-2-OXOBUTANOATE HYDROXYMETHYLTRANSFERASE"/>
    <property type="match status" value="1"/>
</dbReference>
<evidence type="ECO:0000256" key="7">
    <source>
        <dbReference type="SAM" id="MobiDB-lite"/>
    </source>
</evidence>
<dbReference type="EC" id="2.1.2.11" evidence="3 6"/>
<keyword evidence="6" id="KW-0566">Pantothenate biosynthesis</keyword>
<dbReference type="InterPro" id="IPR040442">
    <property type="entry name" value="Pyrv_kinase-like_dom_sf"/>
</dbReference>
<comment type="function">
    <text evidence="6">Catalyzes the reversible reaction in which hydroxymethyl group from 5,10-methylenetetrahydrofolate is transferred onto alpha-ketoisovalerate to form ketopantoate.</text>
</comment>
<comment type="catalytic activity">
    <reaction evidence="5 6">
        <text>(6R)-5,10-methylene-5,6,7,8-tetrahydrofolate + 3-methyl-2-oxobutanoate + H2O = 2-dehydropantoate + (6S)-5,6,7,8-tetrahydrofolate</text>
        <dbReference type="Rhea" id="RHEA:11824"/>
        <dbReference type="ChEBI" id="CHEBI:11561"/>
        <dbReference type="ChEBI" id="CHEBI:11851"/>
        <dbReference type="ChEBI" id="CHEBI:15377"/>
        <dbReference type="ChEBI" id="CHEBI:15636"/>
        <dbReference type="ChEBI" id="CHEBI:57453"/>
        <dbReference type="EC" id="2.1.2.11"/>
    </reaction>
</comment>
<gene>
    <name evidence="8" type="ORF">KP509_35G053100</name>
</gene>
<comment type="pathway">
    <text evidence="1 6">Cofactor biosynthesis; (R)-pantothenate biosynthesis; (R)-pantoate from 3-methyl-2-oxobutanoate: step 1/2.</text>
</comment>
<dbReference type="FunFam" id="3.20.20.60:FF:000003">
    <property type="entry name" value="3-methyl-2-oxobutanoate hydroxymethyltransferase"/>
    <property type="match status" value="1"/>
</dbReference>
<reference evidence="8" key="1">
    <citation type="submission" date="2021-08" db="EMBL/GenBank/DDBJ databases">
        <title>WGS assembly of Ceratopteris richardii.</title>
        <authorList>
            <person name="Marchant D.B."/>
            <person name="Chen G."/>
            <person name="Jenkins J."/>
            <person name="Shu S."/>
            <person name="Leebens-Mack J."/>
            <person name="Grimwood J."/>
            <person name="Schmutz J."/>
            <person name="Soltis P."/>
            <person name="Soltis D."/>
            <person name="Chen Z.-H."/>
        </authorList>
    </citation>
    <scope>NUCLEOTIDE SEQUENCE</scope>
    <source>
        <strain evidence="8">Whitten #5841</strain>
        <tissue evidence="8">Leaf</tissue>
    </source>
</reference>
<comment type="caution">
    <text evidence="8">The sequence shown here is derived from an EMBL/GenBank/DDBJ whole genome shotgun (WGS) entry which is preliminary data.</text>
</comment>
<name>A0A8T2QFN1_CERRI</name>
<proteinExistence type="inferred from homology"/>
<feature type="compositionally biased region" description="Polar residues" evidence="7">
    <location>
        <begin position="353"/>
        <end position="362"/>
    </location>
</feature>
<dbReference type="SUPFAM" id="SSF51621">
    <property type="entry name" value="Phosphoenolpyruvate/pyruvate domain"/>
    <property type="match status" value="1"/>
</dbReference>
<evidence type="ECO:0000313" key="8">
    <source>
        <dbReference type="EMBL" id="KAH7282912.1"/>
    </source>
</evidence>
<dbReference type="NCBIfam" id="TIGR00222">
    <property type="entry name" value="panB"/>
    <property type="match status" value="1"/>
</dbReference>
<dbReference type="GO" id="GO:0003864">
    <property type="term" value="F:3-methyl-2-oxobutanoate hydroxymethyltransferase activity"/>
    <property type="evidence" value="ECO:0007669"/>
    <property type="project" value="UniProtKB-EC"/>
</dbReference>
<dbReference type="GO" id="GO:0000287">
    <property type="term" value="F:magnesium ion binding"/>
    <property type="evidence" value="ECO:0007669"/>
    <property type="project" value="TreeGrafter"/>
</dbReference>
<organism evidence="8 9">
    <name type="scientific">Ceratopteris richardii</name>
    <name type="common">Triangle waterfern</name>
    <dbReference type="NCBI Taxonomy" id="49495"/>
    <lineage>
        <taxon>Eukaryota</taxon>
        <taxon>Viridiplantae</taxon>
        <taxon>Streptophyta</taxon>
        <taxon>Embryophyta</taxon>
        <taxon>Tracheophyta</taxon>
        <taxon>Polypodiopsida</taxon>
        <taxon>Polypodiidae</taxon>
        <taxon>Polypodiales</taxon>
        <taxon>Pteridineae</taxon>
        <taxon>Pteridaceae</taxon>
        <taxon>Parkerioideae</taxon>
        <taxon>Ceratopteris</taxon>
    </lineage>
</organism>
<accession>A0A8T2QFN1</accession>
<feature type="compositionally biased region" description="Low complexity" evidence="7">
    <location>
        <begin position="342"/>
        <end position="352"/>
    </location>
</feature>
<dbReference type="GO" id="GO:0015940">
    <property type="term" value="P:pantothenate biosynthetic process"/>
    <property type="evidence" value="ECO:0007669"/>
    <property type="project" value="UniProtKB-KW"/>
</dbReference>
<sequence length="362" mass="38623">MYRTTMRRLRDGGKYLSNAIRKRENRSYSNLPCDTVYGGPKPQDPVKRVTLRHLASKYTKKKPITMLTAYDYPSAVHVDQAGIDICLVGDSVGMVVHGHDTTLPVTMDDMLLHCRAVARGARRSLLVGDLPFGSYEQSPSQAVANATRLLKEGGMDAVKLEGGYGSRVTAAKAIVEAGIAVMGHVGLTPQAISALGGFRPQGQTSSGAKMVLEHALALQESGCFAIVLECLPSPVSAAITSALKIPTIGIGAGSKCSGQVLVYHDILGMMQHPHYVKVTPKFCKQYAQVGNIVNEALVSYREEVTNGTFPSRAHSPYQMDAAELDSFIGELEGSGLSLAAEAASTASKGSSENNETVVQVKR</sequence>
<evidence type="ECO:0000256" key="3">
    <source>
        <dbReference type="ARBA" id="ARBA00012618"/>
    </source>
</evidence>
<dbReference type="Pfam" id="PF02548">
    <property type="entry name" value="Pantoate_transf"/>
    <property type="match status" value="1"/>
</dbReference>
<dbReference type="EMBL" id="CM035440">
    <property type="protein sequence ID" value="KAH7282912.1"/>
    <property type="molecule type" value="Genomic_DNA"/>
</dbReference>
<dbReference type="CDD" id="cd06557">
    <property type="entry name" value="KPHMT-like"/>
    <property type="match status" value="1"/>
</dbReference>
<evidence type="ECO:0000313" key="9">
    <source>
        <dbReference type="Proteomes" id="UP000825935"/>
    </source>
</evidence>
<feature type="region of interest" description="Disordered" evidence="7">
    <location>
        <begin position="342"/>
        <end position="362"/>
    </location>
</feature>
<evidence type="ECO:0000256" key="6">
    <source>
        <dbReference type="RuleBase" id="RU362100"/>
    </source>
</evidence>
<dbReference type="Proteomes" id="UP000825935">
    <property type="component" value="Chromosome 35"/>
</dbReference>
<dbReference type="AlphaFoldDB" id="A0A8T2QFN1"/>
<dbReference type="InterPro" id="IPR015813">
    <property type="entry name" value="Pyrv/PenolPyrv_kinase-like_dom"/>
</dbReference>